<name>A0A6G5R831_9ACTN</name>
<dbReference type="Gene3D" id="1.25.40.10">
    <property type="entry name" value="Tetratricopeptide repeat domain"/>
    <property type="match status" value="1"/>
</dbReference>
<sequence>MSAQVGERAVYEITGQAGIGKSRLLRRVLEVAGDSGEGAGGREQGVAVLHVDVSNHSVVRAAGGIAGADVPDLVLQRSFAAYCDFLHVLIRQWPDLPGRRAARLDDEIEMAKRRSLELLASSPFPRPAVQRITMRIKADTVTNAQRVVLPPQEPIPDHYRRGLEGVRHEIDDTVLSALLPDRRKTRPARAMFYLLLDQFEALLGQAHARWILSFAERISPGVAIVAWQHASDSAPEPLCPGSVQHHLKGLNAADVRDYLAQRMNGAIAEELAATVHTFSAGVPQVVGAVRDLVVRRGIADQASLSAELAGVKSPYGGALVQQEVGDLVHRLLDATGDSRLTTALEALSVARSFNLPMMEALLGEDTMPGHDLPAVFGNAVSFSFVTEEPSPGGMSAEYRIHDYLRHELESRLARRNPRRHVELHRRALEHHRACIEDSEPDEELPSAWEWMRYQKTEWQHHRTEWLWHLSLVSRNDRVTAMLDFSRVFLDAFWWDGFLVPTPYCEQLLVDGTVICQTHSDRLWLAQLQRLYDVYPRHVWHDDAAGRDDAAWAAVADALRYVRREARLDGRRARLDSPEHRHLRGLTDQHMAEVARFTGDKDAAERHYRHGIEMFEQNDDKYLAAWVMLELANLYLETGVPDQVNPLLEKAEAAAVEEEDPELLAEVAGAYGDLCWHQGEHESAMDAYARMILHGYVQHVGYSLNLPDAYSDMHYQILLARVGRRLSELRAEPGVFDRTVRRMGALFDPYWARVGGRPTSSAPGHEPGEAALVTWLFPPPPGPEGLSLSSTYPVVALQVRGEMEDLLQQPLTTELPDEYSPRW</sequence>
<evidence type="ECO:0000313" key="2">
    <source>
        <dbReference type="Proteomes" id="UP000495940"/>
    </source>
</evidence>
<evidence type="ECO:0000313" key="1">
    <source>
        <dbReference type="EMBL" id="QCD54248.1"/>
    </source>
</evidence>
<dbReference type="AlphaFoldDB" id="A0A6G5R831"/>
<dbReference type="SUPFAM" id="SSF48452">
    <property type="entry name" value="TPR-like"/>
    <property type="match status" value="1"/>
</dbReference>
<dbReference type="Proteomes" id="UP000495940">
    <property type="component" value="Chromosome"/>
</dbReference>
<evidence type="ECO:0008006" key="3">
    <source>
        <dbReference type="Google" id="ProtNLM"/>
    </source>
</evidence>
<organism evidence="1 2">
    <name type="scientific">Streptomyces hawaiiensis</name>
    <dbReference type="NCBI Taxonomy" id="67305"/>
    <lineage>
        <taxon>Bacteria</taxon>
        <taxon>Bacillati</taxon>
        <taxon>Actinomycetota</taxon>
        <taxon>Actinomycetes</taxon>
        <taxon>Kitasatosporales</taxon>
        <taxon>Streptomycetaceae</taxon>
        <taxon>Streptomyces</taxon>
    </lineage>
</organism>
<gene>
    <name evidence="1" type="ORF">CEB94_04820</name>
</gene>
<dbReference type="SUPFAM" id="SSF52540">
    <property type="entry name" value="P-loop containing nucleoside triphosphate hydrolases"/>
    <property type="match status" value="1"/>
</dbReference>
<dbReference type="RefSeq" id="WP_175430954.1">
    <property type="nucleotide sequence ID" value="NZ_CP021978.1"/>
</dbReference>
<reference evidence="1 2" key="1">
    <citation type="submission" date="2017-06" db="EMBL/GenBank/DDBJ databases">
        <title>Complete Genome Sequence of Streptomyces hawaiiensis NRRL 15010 and insights into acyldepsipeptides biosynthesis.</title>
        <authorList>
            <person name="Mariita R.M."/>
            <person name="Sello J.K."/>
        </authorList>
    </citation>
    <scope>NUCLEOTIDE SEQUENCE [LARGE SCALE GENOMIC DNA]</scope>
    <source>
        <strain evidence="1 2">ATCC 12236</strain>
    </source>
</reference>
<proteinExistence type="predicted"/>
<dbReference type="InterPro" id="IPR027417">
    <property type="entry name" value="P-loop_NTPase"/>
</dbReference>
<dbReference type="KEGG" id="shaw:CEB94_04820"/>
<keyword evidence="2" id="KW-1185">Reference proteome</keyword>
<accession>A0A6G5R831</accession>
<dbReference type="InterPro" id="IPR011990">
    <property type="entry name" value="TPR-like_helical_dom_sf"/>
</dbReference>
<dbReference type="EMBL" id="CP021978">
    <property type="protein sequence ID" value="QCD54248.1"/>
    <property type="molecule type" value="Genomic_DNA"/>
</dbReference>
<protein>
    <recommendedName>
        <fullName evidence="3">Tetratricopeptide repeat protein</fullName>
    </recommendedName>
</protein>